<dbReference type="SUPFAM" id="SSF55961">
    <property type="entry name" value="Bet v1-like"/>
    <property type="match status" value="1"/>
</dbReference>
<feature type="compositionally biased region" description="Low complexity" evidence="1">
    <location>
        <begin position="491"/>
        <end position="502"/>
    </location>
</feature>
<dbReference type="PANTHER" id="PTHR19308">
    <property type="entry name" value="PHOSPHATIDYLCHOLINE TRANSFER PROTEIN"/>
    <property type="match status" value="1"/>
</dbReference>
<feature type="compositionally biased region" description="Basic and acidic residues" evidence="1">
    <location>
        <begin position="687"/>
        <end position="700"/>
    </location>
</feature>
<reference evidence="3" key="1">
    <citation type="journal article" date="2021" name="Nat. Commun.">
        <title>Genetic determinants of endophytism in the Arabidopsis root mycobiome.</title>
        <authorList>
            <person name="Mesny F."/>
            <person name="Miyauchi S."/>
            <person name="Thiergart T."/>
            <person name="Pickel B."/>
            <person name="Atanasova L."/>
            <person name="Karlsson M."/>
            <person name="Huettel B."/>
            <person name="Barry K.W."/>
            <person name="Haridas S."/>
            <person name="Chen C."/>
            <person name="Bauer D."/>
            <person name="Andreopoulos W."/>
            <person name="Pangilinan J."/>
            <person name="LaButti K."/>
            <person name="Riley R."/>
            <person name="Lipzen A."/>
            <person name="Clum A."/>
            <person name="Drula E."/>
            <person name="Henrissat B."/>
            <person name="Kohler A."/>
            <person name="Grigoriev I.V."/>
            <person name="Martin F.M."/>
            <person name="Hacquard S."/>
        </authorList>
    </citation>
    <scope>NUCLEOTIDE SEQUENCE</scope>
    <source>
        <strain evidence="3">MPI-CAGE-AT-0016</strain>
    </source>
</reference>
<dbReference type="AlphaFoldDB" id="A0A8K0TCG7"/>
<dbReference type="OrthoDB" id="5403181at2759"/>
<feature type="compositionally biased region" description="Low complexity" evidence="1">
    <location>
        <begin position="701"/>
        <end position="714"/>
    </location>
</feature>
<dbReference type="Pfam" id="PF11274">
    <property type="entry name" value="DUF3074"/>
    <property type="match status" value="1"/>
</dbReference>
<dbReference type="Proteomes" id="UP000813385">
    <property type="component" value="Unassembled WGS sequence"/>
</dbReference>
<feature type="compositionally biased region" description="Polar residues" evidence="1">
    <location>
        <begin position="526"/>
        <end position="544"/>
    </location>
</feature>
<evidence type="ECO:0000256" key="1">
    <source>
        <dbReference type="SAM" id="MobiDB-lite"/>
    </source>
</evidence>
<dbReference type="PANTHER" id="PTHR19308:SF14">
    <property type="entry name" value="START DOMAIN-CONTAINING PROTEIN"/>
    <property type="match status" value="1"/>
</dbReference>
<feature type="region of interest" description="Disordered" evidence="1">
    <location>
        <begin position="49"/>
        <end position="78"/>
    </location>
</feature>
<dbReference type="InterPro" id="IPR024500">
    <property type="entry name" value="DUF3074"/>
</dbReference>
<feature type="region of interest" description="Disordered" evidence="1">
    <location>
        <begin position="399"/>
        <end position="437"/>
    </location>
</feature>
<feature type="region of interest" description="Disordered" evidence="1">
    <location>
        <begin position="479"/>
        <end position="636"/>
    </location>
</feature>
<feature type="compositionally biased region" description="Basic residues" evidence="1">
    <location>
        <begin position="295"/>
        <end position="304"/>
    </location>
</feature>
<keyword evidence="4" id="KW-1185">Reference proteome</keyword>
<dbReference type="InterPro" id="IPR023393">
    <property type="entry name" value="START-like_dom_sf"/>
</dbReference>
<proteinExistence type="predicted"/>
<feature type="region of interest" description="Disordered" evidence="1">
    <location>
        <begin position="295"/>
        <end position="328"/>
    </location>
</feature>
<feature type="compositionally biased region" description="Basic and acidic residues" evidence="1">
    <location>
        <begin position="575"/>
        <end position="622"/>
    </location>
</feature>
<dbReference type="EMBL" id="JAGPXD010000006">
    <property type="protein sequence ID" value="KAH7349964.1"/>
    <property type="molecule type" value="Genomic_DNA"/>
</dbReference>
<evidence type="ECO:0000313" key="3">
    <source>
        <dbReference type="EMBL" id="KAH7349964.1"/>
    </source>
</evidence>
<feature type="region of interest" description="Disordered" evidence="1">
    <location>
        <begin position="675"/>
        <end position="728"/>
    </location>
</feature>
<dbReference type="Gene3D" id="3.30.530.20">
    <property type="match status" value="1"/>
</dbReference>
<feature type="domain" description="DUF3074" evidence="2">
    <location>
        <begin position="124"/>
        <end position="371"/>
    </location>
</feature>
<evidence type="ECO:0000313" key="4">
    <source>
        <dbReference type="Proteomes" id="UP000813385"/>
    </source>
</evidence>
<protein>
    <recommendedName>
        <fullName evidence="2">DUF3074 domain-containing protein</fullName>
    </recommendedName>
</protein>
<accession>A0A8K0TCG7</accession>
<dbReference type="InterPro" id="IPR051213">
    <property type="entry name" value="START_lipid_transfer"/>
</dbReference>
<organism evidence="3 4">
    <name type="scientific">Plectosphaerella cucumerina</name>
    <dbReference type="NCBI Taxonomy" id="40658"/>
    <lineage>
        <taxon>Eukaryota</taxon>
        <taxon>Fungi</taxon>
        <taxon>Dikarya</taxon>
        <taxon>Ascomycota</taxon>
        <taxon>Pezizomycotina</taxon>
        <taxon>Sordariomycetes</taxon>
        <taxon>Hypocreomycetidae</taxon>
        <taxon>Glomerellales</taxon>
        <taxon>Plectosphaerellaceae</taxon>
        <taxon>Plectosphaerella</taxon>
    </lineage>
</organism>
<name>A0A8K0TCG7_9PEZI</name>
<sequence length="728" mass="79367">MGKHHEPLQSLCPIDWDAAAADGLGDVLSGALAGAQTIIDSIPVPASLQAATSASSPRRPRSQTDPPTPSAAINRSLSTRQSAAQLQQAQDLMKEWKDVKINARDNPLSINVYKLAAKDGRGAWFARRSVHDGLTFEKWKLGLEREFLESMKVQSGPGAGSIRGIGAEKRVEHHELEGIGKAEVYQLSAQFPGPTAPRDFVTLLLTAETPQDTRKKGGKRPLRSYIIVSKPCDHAECPPRQGYIRGQYESVEIIREVPTDKPAIRRSMSSVAISERQGIAEDMSKEAVLRAAQKKAGHDHRHRGVSVNSAPAKEETGDAAADDEDDEEVTTTIEWLMVTRSDPGGNVPRFMIERGTPGGIVSDAGKFLKWLNAKAANDFASEDVAEGTADVAKKSAVEAEDLKSKSKSVAPAPTANLLPDDTRQETQASQTSAETSFEYPSSNGLYGMISGAIGYASSAVAQRLPIPILFQSANNSSHETIPEVAEEDGYSSDTSDASSIRSFASAVEGNESDISPPPVNKEDTASVVSDESTVKRTLTQSASSHYERDLKKLQDRRHKMHEKMNKLQSRMTNKRAGDSEKDAAAMAKLREKHDRDVAKQEEKYRRELRRLEEKRDAEQRKALERRKKQTEREEKANIHLELEKARAERDLAFRQVELLKLQVGELQSQNTKLVAEMGRMSNASPEGRARREAMVRRDSARSSAASSAAGSAASLKVQGGPPGIAAST</sequence>
<feature type="compositionally biased region" description="Polar residues" evidence="1">
    <location>
        <begin position="425"/>
        <end position="437"/>
    </location>
</feature>
<evidence type="ECO:0000259" key="2">
    <source>
        <dbReference type="Pfam" id="PF11274"/>
    </source>
</evidence>
<gene>
    <name evidence="3" type="ORF">B0T11DRAFT_302129</name>
</gene>
<comment type="caution">
    <text evidence="3">The sequence shown here is derived from an EMBL/GenBank/DDBJ whole genome shotgun (WGS) entry which is preliminary data.</text>
</comment>